<keyword evidence="2" id="KW-1185">Reference proteome</keyword>
<dbReference type="Proteomes" id="UP000799770">
    <property type="component" value="Unassembled WGS sequence"/>
</dbReference>
<proteinExistence type="predicted"/>
<gene>
    <name evidence="1" type="ORF">BDV96DRAFT_347738</name>
</gene>
<reference evidence="1" key="1">
    <citation type="journal article" date="2020" name="Stud. Mycol.">
        <title>101 Dothideomycetes genomes: a test case for predicting lifestyles and emergence of pathogens.</title>
        <authorList>
            <person name="Haridas S."/>
            <person name="Albert R."/>
            <person name="Binder M."/>
            <person name="Bloem J."/>
            <person name="Labutti K."/>
            <person name="Salamov A."/>
            <person name="Andreopoulos B."/>
            <person name="Baker S."/>
            <person name="Barry K."/>
            <person name="Bills G."/>
            <person name="Bluhm B."/>
            <person name="Cannon C."/>
            <person name="Castanera R."/>
            <person name="Culley D."/>
            <person name="Daum C."/>
            <person name="Ezra D."/>
            <person name="Gonzalez J."/>
            <person name="Henrissat B."/>
            <person name="Kuo A."/>
            <person name="Liang C."/>
            <person name="Lipzen A."/>
            <person name="Lutzoni F."/>
            <person name="Magnuson J."/>
            <person name="Mondo S."/>
            <person name="Nolan M."/>
            <person name="Ohm R."/>
            <person name="Pangilinan J."/>
            <person name="Park H.-J."/>
            <person name="Ramirez L."/>
            <person name="Alfaro M."/>
            <person name="Sun H."/>
            <person name="Tritt A."/>
            <person name="Yoshinaga Y."/>
            <person name="Zwiers L.-H."/>
            <person name="Turgeon B."/>
            <person name="Goodwin S."/>
            <person name="Spatafora J."/>
            <person name="Crous P."/>
            <person name="Grigoriev I."/>
        </authorList>
    </citation>
    <scope>NUCLEOTIDE SEQUENCE</scope>
    <source>
        <strain evidence="1">CBS 627.86</strain>
    </source>
</reference>
<sequence length="284" mass="32753">MSNVDLSSSPLLLLPRELRDRIYHLSLLDEEFTFYDKKIKFTVRHGTYFHGRNRPSWMFACRQLCDEALTIFYKGARLQSYHLSGRDNAHPNQYFSVSRLASLQLELFLGTKVVEIAGSEKKRAEVVPGKTYCDPDAGLRFLLEALEGEKSSLKHLKIVFEMGRDIYEEDPYYIALPDPDSISDWVIDLSYLEGFGNSLENFEFVLRQTEMVGRSGGQHQGWMIVVPLIQTELIRLAKIMVSGSELRIRDKILPGPSWHLDVRRASNKESTENLNFLGLQDWSW</sequence>
<name>A0A6A5ZKX4_9PLEO</name>
<dbReference type="EMBL" id="ML977315">
    <property type="protein sequence ID" value="KAF2119507.1"/>
    <property type="molecule type" value="Genomic_DNA"/>
</dbReference>
<evidence type="ECO:0000313" key="1">
    <source>
        <dbReference type="EMBL" id="KAF2119507.1"/>
    </source>
</evidence>
<evidence type="ECO:0000313" key="2">
    <source>
        <dbReference type="Proteomes" id="UP000799770"/>
    </source>
</evidence>
<dbReference type="AlphaFoldDB" id="A0A6A5ZKX4"/>
<organism evidence="1 2">
    <name type="scientific">Lophiotrema nucula</name>
    <dbReference type="NCBI Taxonomy" id="690887"/>
    <lineage>
        <taxon>Eukaryota</taxon>
        <taxon>Fungi</taxon>
        <taxon>Dikarya</taxon>
        <taxon>Ascomycota</taxon>
        <taxon>Pezizomycotina</taxon>
        <taxon>Dothideomycetes</taxon>
        <taxon>Pleosporomycetidae</taxon>
        <taxon>Pleosporales</taxon>
        <taxon>Lophiotremataceae</taxon>
        <taxon>Lophiotrema</taxon>
    </lineage>
</organism>
<protein>
    <submittedName>
        <fullName evidence="1">Uncharacterized protein</fullName>
    </submittedName>
</protein>
<accession>A0A6A5ZKX4</accession>